<sequence length="86" mass="10314">MERHGVKQVDNKINNLDENGDFIFRFRIETEEIDTLQGKPFEELFKNTIHEMLKYIVFFKDNEKVEITGFAFCNNPEVIYSIYDDE</sequence>
<name>A0A3Q9HQF4_9FIRM</name>
<dbReference type="EMBL" id="CP016379">
    <property type="protein sequence ID" value="AZR73344.1"/>
    <property type="molecule type" value="Genomic_DNA"/>
</dbReference>
<reference evidence="1 2" key="1">
    <citation type="submission" date="2016-07" db="EMBL/GenBank/DDBJ databases">
        <title>Genome and transcriptome analysis of iron-reducing fermentative bacteria Anoxybacter fermentans.</title>
        <authorList>
            <person name="Zeng X."/>
            <person name="Shao Z."/>
        </authorList>
    </citation>
    <scope>NUCLEOTIDE SEQUENCE [LARGE SCALE GENOMIC DNA]</scope>
    <source>
        <strain evidence="1 2">DY22613</strain>
    </source>
</reference>
<keyword evidence="2" id="KW-1185">Reference proteome</keyword>
<protein>
    <submittedName>
        <fullName evidence="1">Uncharacterized protein</fullName>
    </submittedName>
</protein>
<dbReference type="KEGG" id="aft:BBF96_08090"/>
<proteinExistence type="predicted"/>
<dbReference type="AlphaFoldDB" id="A0A3Q9HQF4"/>
<dbReference type="RefSeq" id="WP_127016678.1">
    <property type="nucleotide sequence ID" value="NZ_CP016379.1"/>
</dbReference>
<evidence type="ECO:0000313" key="2">
    <source>
        <dbReference type="Proteomes" id="UP000267250"/>
    </source>
</evidence>
<evidence type="ECO:0000313" key="1">
    <source>
        <dbReference type="EMBL" id="AZR73344.1"/>
    </source>
</evidence>
<accession>A0A3Q9HQF4</accession>
<dbReference type="Proteomes" id="UP000267250">
    <property type="component" value="Chromosome"/>
</dbReference>
<organism evidence="1 2">
    <name type="scientific">Anoxybacter fermentans</name>
    <dbReference type="NCBI Taxonomy" id="1323375"/>
    <lineage>
        <taxon>Bacteria</taxon>
        <taxon>Bacillati</taxon>
        <taxon>Bacillota</taxon>
        <taxon>Clostridia</taxon>
        <taxon>Halanaerobiales</taxon>
        <taxon>Anoxybacter</taxon>
    </lineage>
</organism>
<gene>
    <name evidence="1" type="ORF">BBF96_08090</name>
</gene>